<evidence type="ECO:0000256" key="1">
    <source>
        <dbReference type="ARBA" id="ARBA00005250"/>
    </source>
</evidence>
<comment type="caution">
    <text evidence="3">The sequence shown here is derived from an EMBL/GenBank/DDBJ whole genome shotgun (WGS) entry which is preliminary data.</text>
</comment>
<dbReference type="AlphaFoldDB" id="A0A3D9H3Z8"/>
<keyword evidence="3" id="KW-0378">Hydrolase</keyword>
<dbReference type="GO" id="GO:0016787">
    <property type="term" value="F:hydrolase activity"/>
    <property type="evidence" value="ECO:0007669"/>
    <property type="project" value="UniProtKB-KW"/>
</dbReference>
<dbReference type="PANTHER" id="PTHR42951">
    <property type="entry name" value="METALLO-BETA-LACTAMASE DOMAIN-CONTAINING"/>
    <property type="match status" value="1"/>
</dbReference>
<dbReference type="Gene3D" id="3.60.15.10">
    <property type="entry name" value="Ribonuclease Z/Hydroxyacylglutathione hydrolase-like"/>
    <property type="match status" value="1"/>
</dbReference>
<protein>
    <submittedName>
        <fullName evidence="3">Glyoxylase-like metal-dependent hydrolase (Beta-lactamase superfamily II)</fullName>
    </submittedName>
</protein>
<dbReference type="SUPFAM" id="SSF56281">
    <property type="entry name" value="Metallo-hydrolase/oxidoreductase"/>
    <property type="match status" value="1"/>
</dbReference>
<evidence type="ECO:0000313" key="4">
    <source>
        <dbReference type="Proteomes" id="UP000256845"/>
    </source>
</evidence>
<dbReference type="EMBL" id="QRDW01000016">
    <property type="protein sequence ID" value="RED44210.1"/>
    <property type="molecule type" value="Genomic_DNA"/>
</dbReference>
<evidence type="ECO:0000259" key="2">
    <source>
        <dbReference type="SMART" id="SM00849"/>
    </source>
</evidence>
<dbReference type="InterPro" id="IPR036866">
    <property type="entry name" value="RibonucZ/Hydroxyglut_hydro"/>
</dbReference>
<reference evidence="3 4" key="1">
    <citation type="submission" date="2018-07" db="EMBL/GenBank/DDBJ databases">
        <title>Genomic Encyclopedia of Type Strains, Phase III (KMG-III): the genomes of soil and plant-associated and newly described type strains.</title>
        <authorList>
            <person name="Whitman W."/>
        </authorList>
    </citation>
    <scope>NUCLEOTIDE SEQUENCE [LARGE SCALE GENOMIC DNA]</scope>
    <source>
        <strain evidence="3 4">CECT 8488</strain>
    </source>
</reference>
<gene>
    <name evidence="3" type="ORF">DFP90_11651</name>
</gene>
<dbReference type="InterPro" id="IPR050855">
    <property type="entry name" value="NDM-1-like"/>
</dbReference>
<dbReference type="Pfam" id="PF00753">
    <property type="entry name" value="Lactamase_B"/>
    <property type="match status" value="1"/>
</dbReference>
<comment type="similarity">
    <text evidence="1">Belongs to the metallo-beta-lactamase superfamily. Class-B beta-lactamase family.</text>
</comment>
<proteinExistence type="inferred from homology"/>
<name>A0A3D9H3Z8_9PROT</name>
<dbReference type="RefSeq" id="WP_115939275.1">
    <property type="nucleotide sequence ID" value="NZ_QRDW01000016.1"/>
</dbReference>
<accession>A0A3D9H3Z8</accession>
<dbReference type="OrthoDB" id="9802991at2"/>
<evidence type="ECO:0000313" key="3">
    <source>
        <dbReference type="EMBL" id="RED44210.1"/>
    </source>
</evidence>
<dbReference type="PANTHER" id="PTHR42951:SF4">
    <property type="entry name" value="ACYL-COENZYME A THIOESTERASE MBLAC2"/>
    <property type="match status" value="1"/>
</dbReference>
<dbReference type="InterPro" id="IPR001279">
    <property type="entry name" value="Metallo-B-lactamas"/>
</dbReference>
<feature type="domain" description="Metallo-beta-lactamase" evidence="2">
    <location>
        <begin position="32"/>
        <end position="231"/>
    </location>
</feature>
<organism evidence="3 4">
    <name type="scientific">Aestuariispira insulae</name>
    <dbReference type="NCBI Taxonomy" id="1461337"/>
    <lineage>
        <taxon>Bacteria</taxon>
        <taxon>Pseudomonadati</taxon>
        <taxon>Pseudomonadota</taxon>
        <taxon>Alphaproteobacteria</taxon>
        <taxon>Rhodospirillales</taxon>
        <taxon>Kiloniellaceae</taxon>
        <taxon>Aestuariispira</taxon>
    </lineage>
</organism>
<dbReference type="CDD" id="cd07712">
    <property type="entry name" value="MBLAC2-like_MBL-fold"/>
    <property type="match status" value="1"/>
</dbReference>
<sequence length="253" mass="28354">MTIRIADKWFALRKVDEDITHLWEPHVAPLIQCNIWHVRGSERDMIVDTGLGIASLHDATRHLIDKPVDAVATHTHFDHVGGHHEFESRIVHAAEAPQLRQPPEATLRGDILRDWLGEDCGYDIPDDLIHSLPHDAYCPDHYCVAPAEPTRIVEEGDVIDLGNRQFEILHLPGHSPGGIGLWEAKTGILFSGDTVYDGPLLDQGEDADIDEYIRSMKRLREMPVSVVHGGHDPSFGRERLVELCDAYLRSKGA</sequence>
<keyword evidence="4" id="KW-1185">Reference proteome</keyword>
<dbReference type="SMART" id="SM00849">
    <property type="entry name" value="Lactamase_B"/>
    <property type="match status" value="1"/>
</dbReference>
<dbReference type="GO" id="GO:0017001">
    <property type="term" value="P:antibiotic catabolic process"/>
    <property type="evidence" value="ECO:0007669"/>
    <property type="project" value="UniProtKB-ARBA"/>
</dbReference>
<dbReference type="Proteomes" id="UP000256845">
    <property type="component" value="Unassembled WGS sequence"/>
</dbReference>